<dbReference type="Proteomes" id="UP000887458">
    <property type="component" value="Unassembled WGS sequence"/>
</dbReference>
<comment type="caution">
    <text evidence="1">The sequence shown here is derived from an EMBL/GenBank/DDBJ whole genome shotgun (WGS) entry which is preliminary data.</text>
</comment>
<protein>
    <submittedName>
        <fullName evidence="1">Uncharacterized protein</fullName>
    </submittedName>
</protein>
<dbReference type="EMBL" id="NJHN03000124">
    <property type="protein sequence ID" value="KAH9412993.1"/>
    <property type="molecule type" value="Genomic_DNA"/>
</dbReference>
<sequence>MNVKEALGTLSNLSLPLQWVEEKKKKEPDISRFQIENVNAVKGEEEEEKKSQLDLTLSIKKSYVTQIHLDRVLVSNYSEFSETFSQI</sequence>
<gene>
    <name evidence="1" type="ORF">DERP_013975</name>
</gene>
<reference evidence="1 2" key="1">
    <citation type="journal article" date="2018" name="J. Allergy Clin. Immunol.">
        <title>High-quality assembly of Dermatophagoides pteronyssinus genome and transcriptome reveals a wide range of novel allergens.</title>
        <authorList>
            <person name="Liu X.Y."/>
            <person name="Yang K.Y."/>
            <person name="Wang M.Q."/>
            <person name="Kwok J.S."/>
            <person name="Zeng X."/>
            <person name="Yang Z."/>
            <person name="Xiao X.J."/>
            <person name="Lau C.P."/>
            <person name="Li Y."/>
            <person name="Huang Z.M."/>
            <person name="Ba J.G."/>
            <person name="Yim A.K."/>
            <person name="Ouyang C.Y."/>
            <person name="Ngai S.M."/>
            <person name="Chan T.F."/>
            <person name="Leung E.L."/>
            <person name="Liu L."/>
            <person name="Liu Z.G."/>
            <person name="Tsui S.K."/>
        </authorList>
    </citation>
    <scope>NUCLEOTIDE SEQUENCE [LARGE SCALE GENOMIC DNA]</scope>
    <source>
        <strain evidence="1">Derp</strain>
    </source>
</reference>
<proteinExistence type="predicted"/>
<evidence type="ECO:0000313" key="1">
    <source>
        <dbReference type="EMBL" id="KAH9412993.1"/>
    </source>
</evidence>
<accession>A0ABQ8IRT7</accession>
<reference evidence="1 2" key="2">
    <citation type="journal article" date="2022" name="Mol. Biol. Evol.">
        <title>Comparative Genomics Reveals Insights into the Divergent Evolution of Astigmatic Mites and Household Pest Adaptations.</title>
        <authorList>
            <person name="Xiong Q."/>
            <person name="Wan A.T."/>
            <person name="Liu X."/>
            <person name="Fung C.S."/>
            <person name="Xiao X."/>
            <person name="Malainual N."/>
            <person name="Hou J."/>
            <person name="Wang L."/>
            <person name="Wang M."/>
            <person name="Yang K.Y."/>
            <person name="Cui Y."/>
            <person name="Leung E.L."/>
            <person name="Nong W."/>
            <person name="Shin S.K."/>
            <person name="Au S.W."/>
            <person name="Jeong K.Y."/>
            <person name="Chew F.T."/>
            <person name="Hui J.H."/>
            <person name="Leung T.F."/>
            <person name="Tungtrongchitr A."/>
            <person name="Zhong N."/>
            <person name="Liu Z."/>
            <person name="Tsui S.K."/>
        </authorList>
    </citation>
    <scope>NUCLEOTIDE SEQUENCE [LARGE SCALE GENOMIC DNA]</scope>
    <source>
        <strain evidence="1">Derp</strain>
    </source>
</reference>
<keyword evidence="2" id="KW-1185">Reference proteome</keyword>
<evidence type="ECO:0000313" key="2">
    <source>
        <dbReference type="Proteomes" id="UP000887458"/>
    </source>
</evidence>
<name>A0ABQ8IRT7_DERPT</name>
<organism evidence="1 2">
    <name type="scientific">Dermatophagoides pteronyssinus</name>
    <name type="common">European house dust mite</name>
    <dbReference type="NCBI Taxonomy" id="6956"/>
    <lineage>
        <taxon>Eukaryota</taxon>
        <taxon>Metazoa</taxon>
        <taxon>Ecdysozoa</taxon>
        <taxon>Arthropoda</taxon>
        <taxon>Chelicerata</taxon>
        <taxon>Arachnida</taxon>
        <taxon>Acari</taxon>
        <taxon>Acariformes</taxon>
        <taxon>Sarcoptiformes</taxon>
        <taxon>Astigmata</taxon>
        <taxon>Psoroptidia</taxon>
        <taxon>Analgoidea</taxon>
        <taxon>Pyroglyphidae</taxon>
        <taxon>Dermatophagoidinae</taxon>
        <taxon>Dermatophagoides</taxon>
    </lineage>
</organism>